<evidence type="ECO:0000313" key="3">
    <source>
        <dbReference type="Proteomes" id="UP000254266"/>
    </source>
</evidence>
<feature type="transmembrane region" description="Helical" evidence="1">
    <location>
        <begin position="68"/>
        <end position="89"/>
    </location>
</feature>
<evidence type="ECO:0000256" key="1">
    <source>
        <dbReference type="SAM" id="Phobius"/>
    </source>
</evidence>
<name>A0A370D6Q3_9GAMM</name>
<reference evidence="2 3" key="1">
    <citation type="journal article" date="2018" name="ISME J.">
        <title>Endosymbiont genomes yield clues of tubeworm success.</title>
        <authorList>
            <person name="Li Y."/>
            <person name="Liles M.R."/>
            <person name="Halanych K.M."/>
        </authorList>
    </citation>
    <scope>NUCLEOTIDE SEQUENCE [LARGE SCALE GENOMIC DNA]</scope>
    <source>
        <strain evidence="2">A1464</strain>
    </source>
</reference>
<feature type="transmembrane region" description="Helical" evidence="1">
    <location>
        <begin position="41"/>
        <end position="62"/>
    </location>
</feature>
<dbReference type="Proteomes" id="UP000254266">
    <property type="component" value="Unassembled WGS sequence"/>
</dbReference>
<sequence length="121" mass="12974">MQSLESWFSLIALFILCFTIIGGAATAFVRLFDINTPIDIGLLHGRAGVVGTLLLILSIVIGNETGQTIKPAIGFLTLTVLGGITLYFIIRRKGILPRSIILIHGALAITAVHTLIFGFNI</sequence>
<keyword evidence="3" id="KW-1185">Reference proteome</keyword>
<keyword evidence="1" id="KW-0812">Transmembrane</keyword>
<comment type="caution">
    <text evidence="2">The sequence shown here is derived from an EMBL/GenBank/DDBJ whole genome shotgun (WGS) entry which is preliminary data.</text>
</comment>
<dbReference type="EMBL" id="QFXC01000014">
    <property type="protein sequence ID" value="RDH80701.1"/>
    <property type="molecule type" value="Genomic_DNA"/>
</dbReference>
<accession>A0A370D6Q3</accession>
<gene>
    <name evidence="2" type="ORF">DIZ80_16880</name>
</gene>
<keyword evidence="1" id="KW-1133">Transmembrane helix</keyword>
<proteinExistence type="predicted"/>
<feature type="transmembrane region" description="Helical" evidence="1">
    <location>
        <begin position="101"/>
        <end position="119"/>
    </location>
</feature>
<protein>
    <submittedName>
        <fullName evidence="2">Uncharacterized protein</fullName>
    </submittedName>
</protein>
<feature type="transmembrane region" description="Helical" evidence="1">
    <location>
        <begin position="6"/>
        <end position="29"/>
    </location>
</feature>
<organism evidence="2 3">
    <name type="scientific">endosymbiont of Galathealinum brachiosum</name>
    <dbReference type="NCBI Taxonomy" id="2200906"/>
    <lineage>
        <taxon>Bacteria</taxon>
        <taxon>Pseudomonadati</taxon>
        <taxon>Pseudomonadota</taxon>
        <taxon>Gammaproteobacteria</taxon>
        <taxon>sulfur-oxidizing symbionts</taxon>
    </lineage>
</organism>
<keyword evidence="1" id="KW-0472">Membrane</keyword>
<dbReference type="AlphaFoldDB" id="A0A370D6Q3"/>
<evidence type="ECO:0000313" key="2">
    <source>
        <dbReference type="EMBL" id="RDH80701.1"/>
    </source>
</evidence>